<dbReference type="Proteomes" id="UP000000663">
    <property type="component" value="Chromosome"/>
</dbReference>
<dbReference type="InterPro" id="IPR035518">
    <property type="entry name" value="DPG_synthase"/>
</dbReference>
<dbReference type="AlphaFoldDB" id="Q0W7G5"/>
<reference evidence="14 15" key="1">
    <citation type="journal article" date="2006" name="Science">
        <title>Genome of rice cluster I archaea -- the key methane producers in the rice rhizosphere.</title>
        <authorList>
            <person name="Erkel C."/>
            <person name="Kube M."/>
            <person name="Reinhardt R."/>
            <person name="Liesack W."/>
        </authorList>
    </citation>
    <scope>NUCLEOTIDE SEQUENCE [LARGE SCALE GENOMIC DNA]</scope>
    <source>
        <strain evidence="15">DSM 22066 / NBRC 105507 / MRE50</strain>
    </source>
</reference>
<gene>
    <name evidence="14" type="ORF">RCIX196</name>
</gene>
<comment type="pathway">
    <text evidence="2">Protein modification; protein glycosylation.</text>
</comment>
<evidence type="ECO:0000259" key="13">
    <source>
        <dbReference type="Pfam" id="PF00535"/>
    </source>
</evidence>
<dbReference type="RefSeq" id="WP_012036821.1">
    <property type="nucleotide sequence ID" value="NC_009464.1"/>
</dbReference>
<dbReference type="InterPro" id="IPR029044">
    <property type="entry name" value="Nucleotide-diphossugar_trans"/>
</dbReference>
<dbReference type="OrthoDB" id="351177at2157"/>
<proteinExistence type="inferred from homology"/>
<evidence type="ECO:0000256" key="8">
    <source>
        <dbReference type="ARBA" id="ARBA00022824"/>
    </source>
</evidence>
<feature type="domain" description="Glycosyltransferase 2-like" evidence="13">
    <location>
        <begin position="3"/>
        <end position="166"/>
    </location>
</feature>
<dbReference type="InterPro" id="IPR001173">
    <property type="entry name" value="Glyco_trans_2-like"/>
</dbReference>
<dbReference type="EC" id="2.4.1.117" evidence="4"/>
<dbReference type="SUPFAM" id="SSF53448">
    <property type="entry name" value="Nucleotide-diphospho-sugar transferases"/>
    <property type="match status" value="1"/>
</dbReference>
<evidence type="ECO:0000313" key="15">
    <source>
        <dbReference type="Proteomes" id="UP000000663"/>
    </source>
</evidence>
<evidence type="ECO:0000256" key="12">
    <source>
        <dbReference type="ARBA" id="ARBA00045097"/>
    </source>
</evidence>
<name>Q0W7G5_METAR</name>
<keyword evidence="8" id="KW-0256">Endoplasmic reticulum</keyword>
<evidence type="ECO:0000256" key="3">
    <source>
        <dbReference type="ARBA" id="ARBA00006739"/>
    </source>
</evidence>
<dbReference type="eggNOG" id="arCOG00895">
    <property type="taxonomic scope" value="Archaea"/>
</dbReference>
<dbReference type="GO" id="GO:0006487">
    <property type="term" value="P:protein N-linked glycosylation"/>
    <property type="evidence" value="ECO:0007669"/>
    <property type="project" value="TreeGrafter"/>
</dbReference>
<keyword evidence="15" id="KW-1185">Reference proteome</keyword>
<dbReference type="Pfam" id="PF00535">
    <property type="entry name" value="Glycos_transf_2"/>
    <property type="match status" value="1"/>
</dbReference>
<dbReference type="CDD" id="cd04188">
    <property type="entry name" value="DPG_synthase"/>
    <property type="match status" value="1"/>
</dbReference>
<keyword evidence="6" id="KW-0808">Transferase</keyword>
<keyword evidence="7" id="KW-0812">Transmembrane</keyword>
<keyword evidence="9" id="KW-0735">Signal-anchor</keyword>
<dbReference type="STRING" id="351160.RCIX196"/>
<accession>Q0W7G5</accession>
<evidence type="ECO:0000256" key="1">
    <source>
        <dbReference type="ARBA" id="ARBA00004389"/>
    </source>
</evidence>
<dbReference type="PANTHER" id="PTHR10859:SF91">
    <property type="entry name" value="DOLICHYL-PHOSPHATE BETA-GLUCOSYLTRANSFERASE"/>
    <property type="match status" value="1"/>
</dbReference>
<keyword evidence="5" id="KW-0328">Glycosyltransferase</keyword>
<comment type="catalytic activity">
    <reaction evidence="12">
        <text>a di-trans,poly-cis-dolichyl phosphate + UDP-alpha-D-glucose = a di-trans,poly-cis-dolichyl beta-D-glucosyl phosphate + UDP</text>
        <dbReference type="Rhea" id="RHEA:15401"/>
        <dbReference type="Rhea" id="RHEA-COMP:19498"/>
        <dbReference type="Rhea" id="RHEA-COMP:19502"/>
        <dbReference type="ChEBI" id="CHEBI:57525"/>
        <dbReference type="ChEBI" id="CHEBI:57683"/>
        <dbReference type="ChEBI" id="CHEBI:58223"/>
        <dbReference type="ChEBI" id="CHEBI:58885"/>
        <dbReference type="EC" id="2.4.1.117"/>
    </reaction>
    <physiologicalReaction direction="left-to-right" evidence="12">
        <dbReference type="Rhea" id="RHEA:15402"/>
    </physiologicalReaction>
</comment>
<keyword evidence="11" id="KW-0472">Membrane</keyword>
<dbReference type="CAZy" id="GT2">
    <property type="family name" value="Glycosyltransferase Family 2"/>
</dbReference>
<evidence type="ECO:0000256" key="4">
    <source>
        <dbReference type="ARBA" id="ARBA00012583"/>
    </source>
</evidence>
<evidence type="ECO:0000256" key="2">
    <source>
        <dbReference type="ARBA" id="ARBA00004922"/>
    </source>
</evidence>
<comment type="subcellular location">
    <subcellularLocation>
        <location evidence="1">Endoplasmic reticulum membrane</location>
        <topology evidence="1">Single-pass membrane protein</topology>
    </subcellularLocation>
</comment>
<evidence type="ECO:0000256" key="11">
    <source>
        <dbReference type="ARBA" id="ARBA00023136"/>
    </source>
</evidence>
<organism evidence="14 15">
    <name type="scientific">Methanocella arvoryzae (strain DSM 22066 / NBRC 105507 / MRE50)</name>
    <dbReference type="NCBI Taxonomy" id="351160"/>
    <lineage>
        <taxon>Archaea</taxon>
        <taxon>Methanobacteriati</taxon>
        <taxon>Methanobacteriota</taxon>
        <taxon>Stenosarchaea group</taxon>
        <taxon>Methanomicrobia</taxon>
        <taxon>Methanocellales</taxon>
        <taxon>Methanocellaceae</taxon>
        <taxon>Methanocella</taxon>
    </lineage>
</organism>
<evidence type="ECO:0000256" key="7">
    <source>
        <dbReference type="ARBA" id="ARBA00022692"/>
    </source>
</evidence>
<dbReference type="GO" id="GO:0004581">
    <property type="term" value="F:dolichyl-phosphate beta-glucosyltransferase activity"/>
    <property type="evidence" value="ECO:0007669"/>
    <property type="project" value="UniProtKB-EC"/>
</dbReference>
<comment type="similarity">
    <text evidence="3">Belongs to the glycosyltransferase 2 family.</text>
</comment>
<evidence type="ECO:0000256" key="10">
    <source>
        <dbReference type="ARBA" id="ARBA00022989"/>
    </source>
</evidence>
<sequence length="230" mass="25742">MISVIVPAYNEEDRIEKTLADYSEGLKSAGDFEIIVVCDGCKDRTPEIAAKYAKVLTFPNRLGKGGGVLEGFKVARGDIVGFTDADNSLKVDQFLKLIEEMKKTGAGCVIADRKSKEAIIVESQYLIRRLASESFNTLFPRLLFGLKIKDSQCGGKIFKREYVEKVAPLMVCSGFEFDVELLWRMKNAGCVIREVPVVWKDDKGSKFSFKYIPAMGVNLIKTRFGIMKKK</sequence>
<protein>
    <recommendedName>
        <fullName evidence="4">dolichyl-phosphate beta-glucosyltransferase</fullName>
        <ecNumber evidence="4">2.4.1.117</ecNumber>
    </recommendedName>
</protein>
<dbReference type="PANTHER" id="PTHR10859">
    <property type="entry name" value="GLYCOSYL TRANSFERASE"/>
    <property type="match status" value="1"/>
</dbReference>
<evidence type="ECO:0000256" key="6">
    <source>
        <dbReference type="ARBA" id="ARBA00022679"/>
    </source>
</evidence>
<dbReference type="GeneID" id="5144014"/>
<evidence type="ECO:0000313" key="14">
    <source>
        <dbReference type="EMBL" id="CAJ35678.1"/>
    </source>
</evidence>
<keyword evidence="10" id="KW-1133">Transmembrane helix</keyword>
<dbReference type="Gene3D" id="3.90.550.10">
    <property type="entry name" value="Spore Coat Polysaccharide Biosynthesis Protein SpsA, Chain A"/>
    <property type="match status" value="1"/>
</dbReference>
<dbReference type="KEGG" id="rci:RCIX196"/>
<evidence type="ECO:0000256" key="5">
    <source>
        <dbReference type="ARBA" id="ARBA00022676"/>
    </source>
</evidence>
<evidence type="ECO:0000256" key="9">
    <source>
        <dbReference type="ARBA" id="ARBA00022968"/>
    </source>
</evidence>
<dbReference type="EMBL" id="AM114193">
    <property type="protein sequence ID" value="CAJ35678.1"/>
    <property type="molecule type" value="Genomic_DNA"/>
</dbReference>